<gene>
    <name evidence="1" type="ORF">V1478_009276</name>
</gene>
<name>A0ABD2AP68_VESSQ</name>
<dbReference type="Proteomes" id="UP001607302">
    <property type="component" value="Unassembled WGS sequence"/>
</dbReference>
<dbReference type="EMBL" id="JAUDFV010000141">
    <property type="protein sequence ID" value="KAL2722413.1"/>
    <property type="molecule type" value="Genomic_DNA"/>
</dbReference>
<sequence>MGKEREKSKCSQGVTKEELVEKTYLQKKSIGFAVIPLKVLIDRPIKDGLNGIMNNIAIIGINSVVEKKVCQYSFVFNRVAFITREYNYSRSIVDKSEGRGV</sequence>
<dbReference type="AlphaFoldDB" id="A0ABD2AP68"/>
<organism evidence="1 2">
    <name type="scientific">Vespula squamosa</name>
    <name type="common">Southern yellow jacket</name>
    <name type="synonym">Wasp</name>
    <dbReference type="NCBI Taxonomy" id="30214"/>
    <lineage>
        <taxon>Eukaryota</taxon>
        <taxon>Metazoa</taxon>
        <taxon>Ecdysozoa</taxon>
        <taxon>Arthropoda</taxon>
        <taxon>Hexapoda</taxon>
        <taxon>Insecta</taxon>
        <taxon>Pterygota</taxon>
        <taxon>Neoptera</taxon>
        <taxon>Endopterygota</taxon>
        <taxon>Hymenoptera</taxon>
        <taxon>Apocrita</taxon>
        <taxon>Aculeata</taxon>
        <taxon>Vespoidea</taxon>
        <taxon>Vespidae</taxon>
        <taxon>Vespinae</taxon>
        <taxon>Vespula</taxon>
    </lineage>
</organism>
<evidence type="ECO:0000313" key="1">
    <source>
        <dbReference type="EMBL" id="KAL2722413.1"/>
    </source>
</evidence>
<evidence type="ECO:0000313" key="2">
    <source>
        <dbReference type="Proteomes" id="UP001607302"/>
    </source>
</evidence>
<accession>A0ABD2AP68</accession>
<reference evidence="1 2" key="1">
    <citation type="journal article" date="2024" name="Ann. Entomol. Soc. Am.">
        <title>Genomic analyses of the southern and eastern yellowjacket wasps (Hymenoptera: Vespidae) reveal evolutionary signatures of social life.</title>
        <authorList>
            <person name="Catto M.A."/>
            <person name="Caine P.B."/>
            <person name="Orr S.E."/>
            <person name="Hunt B.G."/>
            <person name="Goodisman M.A.D."/>
        </authorList>
    </citation>
    <scope>NUCLEOTIDE SEQUENCE [LARGE SCALE GENOMIC DNA]</scope>
    <source>
        <strain evidence="1">233</strain>
        <tissue evidence="1">Head and thorax</tissue>
    </source>
</reference>
<proteinExistence type="predicted"/>
<protein>
    <submittedName>
        <fullName evidence="1">Uncharacterized protein</fullName>
    </submittedName>
</protein>
<keyword evidence="2" id="KW-1185">Reference proteome</keyword>
<comment type="caution">
    <text evidence="1">The sequence shown here is derived from an EMBL/GenBank/DDBJ whole genome shotgun (WGS) entry which is preliminary data.</text>
</comment>